<dbReference type="EMBL" id="VOFY01000015">
    <property type="protein sequence ID" value="KAA8584861.1"/>
    <property type="molecule type" value="Genomic_DNA"/>
</dbReference>
<gene>
    <name evidence="1" type="ORF">FQN60_003555</name>
</gene>
<sequence length="259" mass="28490">MALHTLSSSFCLCWYSSLYASWLFSSQATVSSHFSITFFWSSSLILPFRFSSCTVVLGFVLLGLLHHPLDVFLTQSALVVGDGDLVHFARALVHRRHVQNAVGVHVESDLDLRDPSWSRWDSCQLKLAQQVVVLGHGSFPLEDLDEDAGLVVSVGGEDLSLFGGDGGVAFNQRRHDSSGRLDAQGQRRHVQQQQILNVARGIAGENGGLDSGTVGHRLVWVDALVQLPAVEEILRGFWIWGFGWSLRPGRSPMEETPQG</sequence>
<dbReference type="Proteomes" id="UP000327493">
    <property type="component" value="Chromosome 15"/>
</dbReference>
<dbReference type="AlphaFoldDB" id="A0A5J5CZU6"/>
<name>A0A5J5CZU6_9PERO</name>
<proteinExistence type="predicted"/>
<keyword evidence="2" id="KW-1185">Reference proteome</keyword>
<evidence type="ECO:0000313" key="2">
    <source>
        <dbReference type="Proteomes" id="UP000327493"/>
    </source>
</evidence>
<reference evidence="1 2" key="1">
    <citation type="submission" date="2019-08" db="EMBL/GenBank/DDBJ databases">
        <title>A chromosome-level genome assembly, high-density linkage maps, and genome scans reveal the genomic architecture of hybrid incompatibilities underlying speciation via character displacement in darters (Percidae: Etheostominae).</title>
        <authorList>
            <person name="Moran R.L."/>
            <person name="Catchen J.M."/>
            <person name="Fuller R.C."/>
        </authorList>
    </citation>
    <scope>NUCLEOTIDE SEQUENCE [LARGE SCALE GENOMIC DNA]</scope>
    <source>
        <strain evidence="1">EspeVRDwgs_2016</strain>
        <tissue evidence="1">Muscle</tissue>
    </source>
</reference>
<dbReference type="InterPro" id="IPR019651">
    <property type="entry name" value="Glutamate_DH_NAD-spec"/>
</dbReference>
<comment type="caution">
    <text evidence="1">The sequence shown here is derived from an EMBL/GenBank/DDBJ whole genome shotgun (WGS) entry which is preliminary data.</text>
</comment>
<protein>
    <submittedName>
        <fullName evidence="1">Uncharacterized protein</fullName>
    </submittedName>
</protein>
<organism evidence="1 2">
    <name type="scientific">Etheostoma spectabile</name>
    <name type="common">orangethroat darter</name>
    <dbReference type="NCBI Taxonomy" id="54343"/>
    <lineage>
        <taxon>Eukaryota</taxon>
        <taxon>Metazoa</taxon>
        <taxon>Chordata</taxon>
        <taxon>Craniata</taxon>
        <taxon>Vertebrata</taxon>
        <taxon>Euteleostomi</taxon>
        <taxon>Actinopterygii</taxon>
        <taxon>Neopterygii</taxon>
        <taxon>Teleostei</taxon>
        <taxon>Neoteleostei</taxon>
        <taxon>Acanthomorphata</taxon>
        <taxon>Eupercaria</taxon>
        <taxon>Perciformes</taxon>
        <taxon>Percoidei</taxon>
        <taxon>Percidae</taxon>
        <taxon>Etheostomatinae</taxon>
        <taxon>Etheostoma</taxon>
    </lineage>
</organism>
<accession>A0A5J5CZU6</accession>
<dbReference type="Pfam" id="PF10712">
    <property type="entry name" value="NAD-GH"/>
    <property type="match status" value="1"/>
</dbReference>
<evidence type="ECO:0000313" key="1">
    <source>
        <dbReference type="EMBL" id="KAA8584861.1"/>
    </source>
</evidence>